<proteinExistence type="predicted"/>
<feature type="compositionally biased region" description="Basic and acidic residues" evidence="1">
    <location>
        <begin position="353"/>
        <end position="377"/>
    </location>
</feature>
<protein>
    <submittedName>
        <fullName evidence="2">Uncharacterized protein</fullName>
    </submittedName>
</protein>
<feature type="non-terminal residue" evidence="2">
    <location>
        <position position="419"/>
    </location>
</feature>
<sequence length="419" mass="44985">MIRRLHGEMCTARAVRHGAVELTMTATTATGQERDDVERDENPFSAADLTEVTDLTEADLTEFPDLTESDLAEFPDLTDLTEFKVLTEFKDLTEFIDLTESKDVTEFKDPADLDTMVQVVLLEVVLLEVVLLEVVRLGAALLAVALLAVAAVAARLAVDGGAEAPMALDASSIKFDIPLDFKAFAFSELFNPASPDCKMFTNLKKLSEGKYKDPEERASWKGEWVQWLASQPGVFLVKSDMCQFGMVGTRADGSEGPVRKPTGWLTNNAALANLLARTCSDPSHDHVPLLGGRASKAREYPVQLSAAHNILYTVVNELDSEDLVEGAGDKGGKGGKVKGKHSGKAAKGSKSGGKGDKSGKGGHSKGDQGSRGRGLVRGDDFMVVGDDITLADVNSRLASKYDMKCSGILGSEEKDSEIR</sequence>
<organism evidence="2 3">
    <name type="scientific">Prorocentrum cordatum</name>
    <dbReference type="NCBI Taxonomy" id="2364126"/>
    <lineage>
        <taxon>Eukaryota</taxon>
        <taxon>Sar</taxon>
        <taxon>Alveolata</taxon>
        <taxon>Dinophyceae</taxon>
        <taxon>Prorocentrales</taxon>
        <taxon>Prorocentraceae</taxon>
        <taxon>Prorocentrum</taxon>
    </lineage>
</organism>
<accession>A0ABN9UVQ8</accession>
<feature type="compositionally biased region" description="Basic residues" evidence="1">
    <location>
        <begin position="333"/>
        <end position="344"/>
    </location>
</feature>
<evidence type="ECO:0000313" key="3">
    <source>
        <dbReference type="Proteomes" id="UP001189429"/>
    </source>
</evidence>
<evidence type="ECO:0000313" key="2">
    <source>
        <dbReference type="EMBL" id="CAK0864195.1"/>
    </source>
</evidence>
<gene>
    <name evidence="2" type="ORF">PCOR1329_LOCUS52145</name>
</gene>
<dbReference type="EMBL" id="CAUYUJ010016340">
    <property type="protein sequence ID" value="CAK0864195.1"/>
    <property type="molecule type" value="Genomic_DNA"/>
</dbReference>
<name>A0ABN9UVQ8_9DINO</name>
<feature type="region of interest" description="Disordered" evidence="1">
    <location>
        <begin position="326"/>
        <end position="377"/>
    </location>
</feature>
<keyword evidence="3" id="KW-1185">Reference proteome</keyword>
<dbReference type="Proteomes" id="UP001189429">
    <property type="component" value="Unassembled WGS sequence"/>
</dbReference>
<evidence type="ECO:0000256" key="1">
    <source>
        <dbReference type="SAM" id="MobiDB-lite"/>
    </source>
</evidence>
<comment type="caution">
    <text evidence="2">The sequence shown here is derived from an EMBL/GenBank/DDBJ whole genome shotgun (WGS) entry which is preliminary data.</text>
</comment>
<reference evidence="2" key="1">
    <citation type="submission" date="2023-10" db="EMBL/GenBank/DDBJ databases">
        <authorList>
            <person name="Chen Y."/>
            <person name="Shah S."/>
            <person name="Dougan E. K."/>
            <person name="Thang M."/>
            <person name="Chan C."/>
        </authorList>
    </citation>
    <scope>NUCLEOTIDE SEQUENCE [LARGE SCALE GENOMIC DNA]</scope>
</reference>